<dbReference type="RefSeq" id="WP_126379969.1">
    <property type="nucleotide sequence ID" value="NZ_AP017378.1"/>
</dbReference>
<gene>
    <name evidence="2" type="ORF">DFE_2473</name>
</gene>
<reference evidence="2 3" key="1">
    <citation type="journal article" date="2018" name="Sci. Adv.">
        <title>Multi-heme cytochromes provide a pathway for survival in energy-limited environments.</title>
        <authorList>
            <person name="Deng X."/>
            <person name="Dohmae N."/>
            <person name="Nealson K.H."/>
            <person name="Hashimoto K."/>
            <person name="Okamoto A."/>
        </authorList>
    </citation>
    <scope>NUCLEOTIDE SEQUENCE [LARGE SCALE GENOMIC DNA]</scope>
    <source>
        <strain evidence="2 3">IS5</strain>
    </source>
</reference>
<dbReference type="AlphaFoldDB" id="A0A2Z6B110"/>
<dbReference type="GO" id="GO:0003824">
    <property type="term" value="F:catalytic activity"/>
    <property type="evidence" value="ECO:0007669"/>
    <property type="project" value="InterPro"/>
</dbReference>
<dbReference type="InterPro" id="IPR036691">
    <property type="entry name" value="Endo/exonu/phosph_ase_sf"/>
</dbReference>
<dbReference type="PANTHER" id="PTHR11371">
    <property type="entry name" value="DEOXYRIBONUCLEASE"/>
    <property type="match status" value="1"/>
</dbReference>
<name>A0A2Z6B110_9BACT</name>
<dbReference type="InterPro" id="IPR005135">
    <property type="entry name" value="Endo/exonuclease/phosphatase"/>
</dbReference>
<proteinExistence type="predicted"/>
<sequence length="355" mass="40607">MPFYRDIDTATEAGKRTAERLLRLRRELDAQVPARTLEETLLLATWNIREFGAGKYGGRLPESIHYIAEVVSRFDLVAVQEVRRNLDALNRVRSVLGPYWKCVFTDTAEGSRGNNERMAFLFDSRKVRFGGLAGELVIPPLQDGRRTVGAADQFWRTPFVVGFKCGWSSFSLCTAHILWGSGGGDNPPDRVAEIKHLAQFMRTRALDPDSWSQNIVLLGDFNICDDDDETFKQLTDAGFTVPPEVRQHPSNAPKSKHYDQIAFFENDKRLETTGKAGAFDFFQTVFRDPDDEALYVPDMGQGYETDSNDNPRDAQSKNGYWKKWRTFQMSDHLPLWVELRVDYSNEYLQRKLAED</sequence>
<organism evidence="2 3">
    <name type="scientific">Desulfovibrio ferrophilus</name>
    <dbReference type="NCBI Taxonomy" id="241368"/>
    <lineage>
        <taxon>Bacteria</taxon>
        <taxon>Pseudomonadati</taxon>
        <taxon>Thermodesulfobacteriota</taxon>
        <taxon>Desulfovibrionia</taxon>
        <taxon>Desulfovibrionales</taxon>
        <taxon>Desulfovibrionaceae</taxon>
        <taxon>Desulfovibrio</taxon>
    </lineage>
</organism>
<dbReference type="EMBL" id="AP017378">
    <property type="protein sequence ID" value="BBD09199.1"/>
    <property type="molecule type" value="Genomic_DNA"/>
</dbReference>
<protein>
    <recommendedName>
        <fullName evidence="1">Endonuclease/exonuclease/phosphatase domain-containing protein</fullName>
    </recommendedName>
</protein>
<keyword evidence="3" id="KW-1185">Reference proteome</keyword>
<dbReference type="CDD" id="cd10283">
    <property type="entry name" value="MnuA_DNase1-like"/>
    <property type="match status" value="1"/>
</dbReference>
<dbReference type="OrthoDB" id="5500612at2"/>
<dbReference type="PANTHER" id="PTHR11371:SF31">
    <property type="entry name" value="EXTRACELLULAR NUCLEASE"/>
    <property type="match status" value="1"/>
</dbReference>
<dbReference type="KEGG" id="dfl:DFE_2473"/>
<evidence type="ECO:0000313" key="2">
    <source>
        <dbReference type="EMBL" id="BBD09199.1"/>
    </source>
</evidence>
<feature type="domain" description="Endonuclease/exonuclease/phosphatase" evidence="1">
    <location>
        <begin position="44"/>
        <end position="253"/>
    </location>
</feature>
<dbReference type="Proteomes" id="UP000269883">
    <property type="component" value="Chromosome"/>
</dbReference>
<evidence type="ECO:0000259" key="1">
    <source>
        <dbReference type="Pfam" id="PF03372"/>
    </source>
</evidence>
<dbReference type="Gene3D" id="3.60.10.10">
    <property type="entry name" value="Endonuclease/exonuclease/phosphatase"/>
    <property type="match status" value="1"/>
</dbReference>
<dbReference type="Pfam" id="PF03372">
    <property type="entry name" value="Exo_endo_phos"/>
    <property type="match status" value="1"/>
</dbReference>
<evidence type="ECO:0000313" key="3">
    <source>
        <dbReference type="Proteomes" id="UP000269883"/>
    </source>
</evidence>
<accession>A0A2Z6B110</accession>
<dbReference type="SUPFAM" id="SSF56219">
    <property type="entry name" value="DNase I-like"/>
    <property type="match status" value="1"/>
</dbReference>